<dbReference type="Proteomes" id="UP000507470">
    <property type="component" value="Unassembled WGS sequence"/>
</dbReference>
<dbReference type="AlphaFoldDB" id="A0A6J8CGG3"/>
<protein>
    <submittedName>
        <fullName evidence="1">Uncharacterized protein</fullName>
    </submittedName>
</protein>
<dbReference type="EMBL" id="CACVKT020005447">
    <property type="protein sequence ID" value="CAC5395215.1"/>
    <property type="molecule type" value="Genomic_DNA"/>
</dbReference>
<name>A0A6J8CGG3_MYTCO</name>
<evidence type="ECO:0000313" key="2">
    <source>
        <dbReference type="Proteomes" id="UP000507470"/>
    </source>
</evidence>
<reference evidence="1 2" key="1">
    <citation type="submission" date="2020-06" db="EMBL/GenBank/DDBJ databases">
        <authorList>
            <person name="Li R."/>
            <person name="Bekaert M."/>
        </authorList>
    </citation>
    <scope>NUCLEOTIDE SEQUENCE [LARGE SCALE GENOMIC DNA]</scope>
    <source>
        <strain evidence="2">wild</strain>
    </source>
</reference>
<accession>A0A6J8CGG3</accession>
<evidence type="ECO:0000313" key="1">
    <source>
        <dbReference type="EMBL" id="CAC5395215.1"/>
    </source>
</evidence>
<gene>
    <name evidence="1" type="ORF">MCOR_29902</name>
</gene>
<keyword evidence="2" id="KW-1185">Reference proteome</keyword>
<proteinExistence type="predicted"/>
<organism evidence="1 2">
    <name type="scientific">Mytilus coruscus</name>
    <name type="common">Sea mussel</name>
    <dbReference type="NCBI Taxonomy" id="42192"/>
    <lineage>
        <taxon>Eukaryota</taxon>
        <taxon>Metazoa</taxon>
        <taxon>Spiralia</taxon>
        <taxon>Lophotrochozoa</taxon>
        <taxon>Mollusca</taxon>
        <taxon>Bivalvia</taxon>
        <taxon>Autobranchia</taxon>
        <taxon>Pteriomorphia</taxon>
        <taxon>Mytilida</taxon>
        <taxon>Mytiloidea</taxon>
        <taxon>Mytilidae</taxon>
        <taxon>Mytilinae</taxon>
        <taxon>Mytilus</taxon>
    </lineage>
</organism>
<sequence>MTPQDSDEEEEYGEQTSVPITCFVNCHRDTDTSPALSTATGDTDTSAAFYQLPQGIQTHHLLCQNLNYHRGYRHITCFVNCHRGYRHISCRHGEEENKQGRVYCLLSALRTHGLVMQFQRLTTFYGPSSWRNLYNWLTPSRPRSKRVQPATVQPVQQERADYGAARRLQTLNYSSYPGGYLPIWQQQYQVYQPPPRAMLPPPPATLAWACHIQPHCQRQQHRQRSQLHPVWTLLVLRTALSRLRIQTYNVSTGGQTDPLRELMKFSGIPTIDASCDSDIHEV</sequence>